<dbReference type="GO" id="GO:0005743">
    <property type="term" value="C:mitochondrial inner membrane"/>
    <property type="evidence" value="ECO:0007669"/>
    <property type="project" value="UniProtKB-SubCell"/>
</dbReference>
<dbReference type="InterPro" id="IPR050747">
    <property type="entry name" value="Mitochondrial_chaperone_BCS1"/>
</dbReference>
<dbReference type="SMART" id="SM00382">
    <property type="entry name" value="AAA"/>
    <property type="match status" value="1"/>
</dbReference>
<proteinExistence type="inferred from homology"/>
<dbReference type="PROSITE" id="PS00674">
    <property type="entry name" value="AAA"/>
    <property type="match status" value="1"/>
</dbReference>
<keyword evidence="3" id="KW-0496">Mitochondrion</keyword>
<protein>
    <recommendedName>
        <fullName evidence="9">AAA+ ATPase domain-containing protein</fullName>
    </recommendedName>
</protein>
<reference evidence="7 8" key="1">
    <citation type="submission" date="2013-07" db="EMBL/GenBank/DDBJ databases">
        <title>The Genome Sequence of Cryptococcus heveanensis BCC8398.</title>
        <authorList>
            <consortium name="The Broad Institute Genome Sequencing Platform"/>
            <person name="Cuomo C."/>
            <person name="Litvintseva A."/>
            <person name="Chen Y."/>
            <person name="Heitman J."/>
            <person name="Sun S."/>
            <person name="Springer D."/>
            <person name="Dromer F."/>
            <person name="Young S.K."/>
            <person name="Zeng Q."/>
            <person name="Gargeya S."/>
            <person name="Fitzgerald M."/>
            <person name="Abouelleil A."/>
            <person name="Alvarado L."/>
            <person name="Berlin A.M."/>
            <person name="Chapman S.B."/>
            <person name="Dewar J."/>
            <person name="Goldberg J."/>
            <person name="Griggs A."/>
            <person name="Gujja S."/>
            <person name="Hansen M."/>
            <person name="Howarth C."/>
            <person name="Imamovic A."/>
            <person name="Larimer J."/>
            <person name="McCowan C."/>
            <person name="Murphy C."/>
            <person name="Pearson M."/>
            <person name="Priest M."/>
            <person name="Roberts A."/>
            <person name="Saif S."/>
            <person name="Shea T."/>
            <person name="Sykes S."/>
            <person name="Wortman J."/>
            <person name="Nusbaum C."/>
            <person name="Birren B."/>
        </authorList>
    </citation>
    <scope>NUCLEOTIDE SEQUENCE [LARGE SCALE GENOMIC DNA]</scope>
    <source>
        <strain evidence="7 8">BCC8398</strain>
    </source>
</reference>
<keyword evidence="3" id="KW-0472">Membrane</keyword>
<feature type="region of interest" description="Disordered" evidence="4">
    <location>
        <begin position="500"/>
        <end position="521"/>
    </location>
</feature>
<dbReference type="Proteomes" id="UP000092666">
    <property type="component" value="Unassembled WGS sequence"/>
</dbReference>
<dbReference type="InterPro" id="IPR014851">
    <property type="entry name" value="BCS1_N"/>
</dbReference>
<dbReference type="Pfam" id="PF00004">
    <property type="entry name" value="AAA"/>
    <property type="match status" value="1"/>
</dbReference>
<dbReference type="Gene3D" id="3.40.50.300">
    <property type="entry name" value="P-loop containing nucleotide triphosphate hydrolases"/>
    <property type="match status" value="1"/>
</dbReference>
<dbReference type="STRING" id="1296120.A0A1B9GXP8"/>
<feature type="compositionally biased region" description="Polar residues" evidence="4">
    <location>
        <begin position="696"/>
        <end position="715"/>
    </location>
</feature>
<feature type="compositionally biased region" description="Acidic residues" evidence="4">
    <location>
        <begin position="437"/>
        <end position="448"/>
    </location>
</feature>
<evidence type="ECO:0000256" key="1">
    <source>
        <dbReference type="ARBA" id="ARBA00004434"/>
    </source>
</evidence>
<dbReference type="OrthoDB" id="2565024at2759"/>
<feature type="region of interest" description="Disordered" evidence="4">
    <location>
        <begin position="86"/>
        <end position="123"/>
    </location>
</feature>
<feature type="region of interest" description="Disordered" evidence="4">
    <location>
        <begin position="403"/>
        <end position="459"/>
    </location>
</feature>
<evidence type="ECO:0008006" key="9">
    <source>
        <dbReference type="Google" id="ProtNLM"/>
    </source>
</evidence>
<dbReference type="PANTHER" id="PTHR23070">
    <property type="entry name" value="BCS1 AAA-TYPE ATPASE"/>
    <property type="match status" value="1"/>
</dbReference>
<dbReference type="AlphaFoldDB" id="A0A1B9GXP8"/>
<reference evidence="8" key="2">
    <citation type="submission" date="2013-12" db="EMBL/GenBank/DDBJ databases">
        <title>Evolution of pathogenesis and genome organization in the Tremellales.</title>
        <authorList>
            <person name="Cuomo C."/>
            <person name="Litvintseva A."/>
            <person name="Heitman J."/>
            <person name="Chen Y."/>
            <person name="Sun S."/>
            <person name="Springer D."/>
            <person name="Dromer F."/>
            <person name="Young S."/>
            <person name="Zeng Q."/>
            <person name="Chapman S."/>
            <person name="Gujja S."/>
            <person name="Saif S."/>
            <person name="Birren B."/>
        </authorList>
    </citation>
    <scope>NUCLEOTIDE SEQUENCE [LARGE SCALE GENOMIC DNA]</scope>
    <source>
        <strain evidence="8">BCC8398</strain>
    </source>
</reference>
<dbReference type="InterPro" id="IPR027417">
    <property type="entry name" value="P-loop_NTPase"/>
</dbReference>
<dbReference type="SUPFAM" id="SSF52540">
    <property type="entry name" value="P-loop containing nucleoside triphosphate hydrolases"/>
    <property type="match status" value="1"/>
</dbReference>
<keyword evidence="3" id="KW-0999">Mitochondrion inner membrane</keyword>
<evidence type="ECO:0000313" key="8">
    <source>
        <dbReference type="Proteomes" id="UP000092666"/>
    </source>
</evidence>
<gene>
    <name evidence="7" type="ORF">I316_02300</name>
</gene>
<dbReference type="SMART" id="SM01024">
    <property type="entry name" value="BCS1_N"/>
    <property type="match status" value="1"/>
</dbReference>
<dbReference type="Pfam" id="PF08740">
    <property type="entry name" value="BCS1_N"/>
    <property type="match status" value="1"/>
</dbReference>
<feature type="domain" description="BCS1 N-terminal" evidence="6">
    <location>
        <begin position="35"/>
        <end position="305"/>
    </location>
</feature>
<evidence type="ECO:0000259" key="5">
    <source>
        <dbReference type="SMART" id="SM00382"/>
    </source>
</evidence>
<dbReference type="InterPro" id="IPR003959">
    <property type="entry name" value="ATPase_AAA_core"/>
</dbReference>
<feature type="region of interest" description="Disordered" evidence="4">
    <location>
        <begin position="615"/>
        <end position="715"/>
    </location>
</feature>
<feature type="compositionally biased region" description="Basic and acidic residues" evidence="4">
    <location>
        <begin position="407"/>
        <end position="436"/>
    </location>
</feature>
<evidence type="ECO:0000313" key="7">
    <source>
        <dbReference type="EMBL" id="OCF35807.1"/>
    </source>
</evidence>
<dbReference type="InterPro" id="IPR003960">
    <property type="entry name" value="ATPase_AAA_CS"/>
</dbReference>
<name>A0A1B9GXP8_9TREE</name>
<feature type="compositionally biased region" description="Basic and acidic residues" evidence="4">
    <location>
        <begin position="627"/>
        <end position="639"/>
    </location>
</feature>
<evidence type="ECO:0000256" key="3">
    <source>
        <dbReference type="ARBA" id="ARBA00022792"/>
    </source>
</evidence>
<feature type="compositionally biased region" description="Basic and acidic residues" evidence="4">
    <location>
        <begin position="96"/>
        <end position="114"/>
    </location>
</feature>
<feature type="region of interest" description="Disordered" evidence="4">
    <location>
        <begin position="169"/>
        <end position="197"/>
    </location>
</feature>
<evidence type="ECO:0000259" key="6">
    <source>
        <dbReference type="SMART" id="SM01024"/>
    </source>
</evidence>
<feature type="compositionally biased region" description="Basic and acidic residues" evidence="4">
    <location>
        <begin position="656"/>
        <end position="682"/>
    </location>
</feature>
<feature type="compositionally biased region" description="Polar residues" evidence="4">
    <location>
        <begin position="640"/>
        <end position="652"/>
    </location>
</feature>
<evidence type="ECO:0000256" key="4">
    <source>
        <dbReference type="SAM" id="MobiDB-lite"/>
    </source>
</evidence>
<organism evidence="7 8">
    <name type="scientific">Kwoniella heveanensis BCC8398</name>
    <dbReference type="NCBI Taxonomy" id="1296120"/>
    <lineage>
        <taxon>Eukaryota</taxon>
        <taxon>Fungi</taxon>
        <taxon>Dikarya</taxon>
        <taxon>Basidiomycota</taxon>
        <taxon>Agaricomycotina</taxon>
        <taxon>Tremellomycetes</taxon>
        <taxon>Tremellales</taxon>
        <taxon>Cryptococcaceae</taxon>
        <taxon>Kwoniella</taxon>
    </lineage>
</organism>
<comment type="similarity">
    <text evidence="2">Belongs to the AAA ATPase family. BCS1 subfamily.</text>
</comment>
<dbReference type="GO" id="GO:0016887">
    <property type="term" value="F:ATP hydrolysis activity"/>
    <property type="evidence" value="ECO:0007669"/>
    <property type="project" value="InterPro"/>
</dbReference>
<dbReference type="GO" id="GO:0005524">
    <property type="term" value="F:ATP binding"/>
    <property type="evidence" value="ECO:0007669"/>
    <property type="project" value="InterPro"/>
</dbReference>
<comment type="subcellular location">
    <subcellularLocation>
        <location evidence="1">Mitochondrion inner membrane</location>
        <topology evidence="1">Single-pass membrane protein</topology>
    </subcellularLocation>
</comment>
<evidence type="ECO:0000256" key="2">
    <source>
        <dbReference type="ARBA" id="ARBA00007448"/>
    </source>
</evidence>
<feature type="domain" description="AAA+ ATPase" evidence="5">
    <location>
        <begin position="336"/>
        <end position="577"/>
    </location>
</feature>
<dbReference type="InterPro" id="IPR003593">
    <property type="entry name" value="AAA+_ATPase"/>
</dbReference>
<keyword evidence="8" id="KW-1185">Reference proteome</keyword>
<sequence>MSYHHHPASLMISGFDTVHRTLRAYPGLYDTIRFFLAGLFFDFTRRLIAFVFSIFSQGFTITARISDNDEVFDWVSHYISLSLQSQSSSPTARSPHNPDDQEQVPKQEHDRRQSETGGPFPFRQDYSLRSFILEGIWPTGRSAPRDIQLNSKRFHPMDHEHFEPHFMGGAIPTPRGGHGRDSNGWSDDSDDDVAGDNSQDVNGVIGNVQLDITPSHGIPQYIKFKGHTIKVVFDKQQDIPGGREETTIVMSTYLATHQLFLSLVRTAQKSFGTKTVRRTMIFSADHLGRMWHRSSTKPVRPWRSVIMPPGVKEWIYDDAREFLAEREFYTKRGLPHRRGYLFYGVPGSGKSSLISALAAKLKLDIYVVNLGSPMLNDDSLADLLATCPARCLLLMEDIDCAFGSRGDQPKTRDPASEDNGRQDDDTERTDDSRLDDDLSEQGSEDETEAASSAADHDFQPAALHAPITPMSAEAKFSKRQSNGPHAQMQASSATPTIHLPFRARGQPQPYHIGPQPGLGASDVGRAQGVTLSGLLNALDGVASSEGRLLFCTTNWRENIDPALSRPGRCDVWIEFKHATQSQARDLFLHFYDEAHDHKPAATSGVATLSASAAEKGMKASSLSGTTRVKETEEGNKEQSHSVTSLGLESNRLSKPINDDKEIVFDSTAKDNDPDKDDDEVKPGKTGGYTYTHGTRPSATSHTHITQFNSPSPSSTLKKTFTPFEIASFANDFAASIPEDTISVSALTGYLVKYKRRPDLAASDVLNWVKGGCAQDPMVSGVGIGVGTGLGVGNRKHTMMF</sequence>
<dbReference type="EMBL" id="KI669497">
    <property type="protein sequence ID" value="OCF35807.1"/>
    <property type="molecule type" value="Genomic_DNA"/>
</dbReference>
<accession>A0A1B9GXP8</accession>